<protein>
    <submittedName>
        <fullName evidence="19">TonB-dependent siderophore receptor</fullName>
    </submittedName>
</protein>
<keyword evidence="13 14" id="KW-0998">Cell outer membrane</keyword>
<feature type="compositionally biased region" description="Low complexity" evidence="16">
    <location>
        <begin position="18"/>
        <end position="33"/>
    </location>
</feature>
<keyword evidence="10 15" id="KW-0798">TonB box</keyword>
<dbReference type="CDD" id="cd01347">
    <property type="entry name" value="ligand_gated_channel"/>
    <property type="match status" value="1"/>
</dbReference>
<comment type="subcellular location">
    <subcellularLocation>
        <location evidence="1 14">Cell outer membrane</location>
        <topology evidence="1 14">Multi-pass membrane protein</topology>
    </subcellularLocation>
</comment>
<name>A0ABS5UZB8_9GAMM</name>
<keyword evidence="20" id="KW-1185">Reference proteome</keyword>
<keyword evidence="12 19" id="KW-0675">Receptor</keyword>
<dbReference type="EMBL" id="JAHEPS010000001">
    <property type="protein sequence ID" value="MBT1443534.1"/>
    <property type="molecule type" value="Genomic_DNA"/>
</dbReference>
<comment type="similarity">
    <text evidence="2 14 15">Belongs to the TonB-dependent receptor family.</text>
</comment>
<proteinExistence type="inferred from homology"/>
<dbReference type="InterPro" id="IPR000531">
    <property type="entry name" value="Beta-barrel_TonB"/>
</dbReference>
<keyword evidence="7" id="KW-0732">Signal</keyword>
<feature type="region of interest" description="Disordered" evidence="16">
    <location>
        <begin position="14"/>
        <end position="40"/>
    </location>
</feature>
<sequence length="713" mass="78526">MALGLCSVAPGVAAQEPAAAQSKSQQSKSQQSADAKDESSDIERLTIYSQGYRTTGTKSRLSPIDAPMSYEVYDAELLKLRQADSVNEALRYVAGVTPESRPTTTIFDQYTIRGFQSYRNYYDGLPLQYNGLWNLVPQVDAFATDSIEVLKGPTSVLYGSAPPGGMVNQVAKQPLDTEQTLLHLRAGTSALAEVGIDHNGVASDDLKYRLVALGRQRDGQMQTTEEQRWFVAPSLTWQLADRTSVSLNLYYQEDPKMIPSTPLPAKGSLSAASYGLLGADAYAGDENWGNMNRDMLLLGYKLNHEFTDNLSFLQNLRYTRGDGLQKNTYNNGLTDGDRLLSRNAYFTDEAIEGVALDNQLAWTVATAAIEHKLLFGIDYQYLDSDIDYGDTLGADTPAIDLGKPNYALIVPSKLPLGTYTERHDITQHQLGFYLQDEIRWDRLTVLANLRQDSYDSTDAATKLYLGEGGYDETDIDQNELTGRLAAIYQFDFGLAPYVSYAESYEPTAGVDSLSGEAFKPTTASQWETGVKFSSSGGNTQITAALFDITEQNRVVNTADWLQKTQTGELNSRGFEFAFNTRLWELLSLSGSYSQQDVEVTENALNPALVGKTPEWVAKRQASLWATWFVSDAIDLSAGVRHVGDSMLDDENTAVVPGYTLLDMAASWNISDSYRLGVTVSNLADKRYVGACSGENNCWMGAERSVELGFEMDL</sequence>
<dbReference type="Gene3D" id="2.40.170.20">
    <property type="entry name" value="TonB-dependent receptor, beta-barrel domain"/>
    <property type="match status" value="1"/>
</dbReference>
<dbReference type="Proteomes" id="UP001195903">
    <property type="component" value="Unassembled WGS sequence"/>
</dbReference>
<evidence type="ECO:0000256" key="4">
    <source>
        <dbReference type="ARBA" id="ARBA00022452"/>
    </source>
</evidence>
<evidence type="ECO:0000259" key="18">
    <source>
        <dbReference type="Pfam" id="PF07715"/>
    </source>
</evidence>
<evidence type="ECO:0000256" key="6">
    <source>
        <dbReference type="ARBA" id="ARBA00022692"/>
    </source>
</evidence>
<evidence type="ECO:0000313" key="20">
    <source>
        <dbReference type="Proteomes" id="UP001195903"/>
    </source>
</evidence>
<dbReference type="SUPFAM" id="SSF56935">
    <property type="entry name" value="Porins"/>
    <property type="match status" value="1"/>
</dbReference>
<dbReference type="Pfam" id="PF07715">
    <property type="entry name" value="Plug"/>
    <property type="match status" value="1"/>
</dbReference>
<gene>
    <name evidence="19" type="ORF">KJI95_03225</name>
</gene>
<evidence type="ECO:0000256" key="13">
    <source>
        <dbReference type="ARBA" id="ARBA00023237"/>
    </source>
</evidence>
<keyword evidence="9" id="KW-0406">Ion transport</keyword>
<evidence type="ECO:0000256" key="16">
    <source>
        <dbReference type="SAM" id="MobiDB-lite"/>
    </source>
</evidence>
<organism evidence="19 20">
    <name type="scientific">Shewanella jiangmenensis</name>
    <dbReference type="NCBI Taxonomy" id="2837387"/>
    <lineage>
        <taxon>Bacteria</taxon>
        <taxon>Pseudomonadati</taxon>
        <taxon>Pseudomonadota</taxon>
        <taxon>Gammaproteobacteria</taxon>
        <taxon>Alteromonadales</taxon>
        <taxon>Shewanellaceae</taxon>
        <taxon>Shewanella</taxon>
    </lineage>
</organism>
<evidence type="ECO:0000256" key="15">
    <source>
        <dbReference type="RuleBase" id="RU003357"/>
    </source>
</evidence>
<dbReference type="PANTHER" id="PTHR32552">
    <property type="entry name" value="FERRICHROME IRON RECEPTOR-RELATED"/>
    <property type="match status" value="1"/>
</dbReference>
<dbReference type="PANTHER" id="PTHR32552:SF68">
    <property type="entry name" value="FERRICHROME OUTER MEMBRANE TRANSPORTER_PHAGE RECEPTOR"/>
    <property type="match status" value="1"/>
</dbReference>
<keyword evidence="4 14" id="KW-1134">Transmembrane beta strand</keyword>
<dbReference type="NCBIfam" id="TIGR01783">
    <property type="entry name" value="TonB-siderophor"/>
    <property type="match status" value="1"/>
</dbReference>
<dbReference type="InterPro" id="IPR012910">
    <property type="entry name" value="Plug_dom"/>
</dbReference>
<evidence type="ECO:0000256" key="7">
    <source>
        <dbReference type="ARBA" id="ARBA00022729"/>
    </source>
</evidence>
<dbReference type="InterPro" id="IPR039426">
    <property type="entry name" value="TonB-dep_rcpt-like"/>
</dbReference>
<reference evidence="19 20" key="1">
    <citation type="submission" date="2021-05" db="EMBL/GenBank/DDBJ databases">
        <title>Shewanella sp. JM162201.</title>
        <authorList>
            <person name="Xu S."/>
            <person name="Li A."/>
        </authorList>
    </citation>
    <scope>NUCLEOTIDE SEQUENCE [LARGE SCALE GENOMIC DNA]</scope>
    <source>
        <strain evidence="19 20">JM162201</strain>
    </source>
</reference>
<evidence type="ECO:0000256" key="8">
    <source>
        <dbReference type="ARBA" id="ARBA00023004"/>
    </source>
</evidence>
<evidence type="ECO:0000256" key="1">
    <source>
        <dbReference type="ARBA" id="ARBA00004571"/>
    </source>
</evidence>
<accession>A0ABS5UZB8</accession>
<keyword evidence="5" id="KW-0410">Iron transport</keyword>
<evidence type="ECO:0000256" key="5">
    <source>
        <dbReference type="ARBA" id="ARBA00022496"/>
    </source>
</evidence>
<keyword evidence="8" id="KW-0408">Iron</keyword>
<evidence type="ECO:0000313" key="19">
    <source>
        <dbReference type="EMBL" id="MBT1443534.1"/>
    </source>
</evidence>
<evidence type="ECO:0000256" key="12">
    <source>
        <dbReference type="ARBA" id="ARBA00023170"/>
    </source>
</evidence>
<evidence type="ECO:0000256" key="9">
    <source>
        <dbReference type="ARBA" id="ARBA00023065"/>
    </source>
</evidence>
<evidence type="ECO:0000256" key="2">
    <source>
        <dbReference type="ARBA" id="ARBA00009810"/>
    </source>
</evidence>
<dbReference type="PROSITE" id="PS52016">
    <property type="entry name" value="TONB_DEPENDENT_REC_3"/>
    <property type="match status" value="1"/>
</dbReference>
<keyword evidence="11 14" id="KW-0472">Membrane</keyword>
<keyword evidence="3 14" id="KW-0813">Transport</keyword>
<dbReference type="Pfam" id="PF00593">
    <property type="entry name" value="TonB_dep_Rec_b-barrel"/>
    <property type="match status" value="1"/>
</dbReference>
<evidence type="ECO:0000256" key="10">
    <source>
        <dbReference type="ARBA" id="ARBA00023077"/>
    </source>
</evidence>
<evidence type="ECO:0000256" key="14">
    <source>
        <dbReference type="PROSITE-ProRule" id="PRU01360"/>
    </source>
</evidence>
<dbReference type="InterPro" id="IPR037066">
    <property type="entry name" value="Plug_dom_sf"/>
</dbReference>
<comment type="caution">
    <text evidence="19">The sequence shown here is derived from an EMBL/GenBank/DDBJ whole genome shotgun (WGS) entry which is preliminary data.</text>
</comment>
<evidence type="ECO:0000259" key="17">
    <source>
        <dbReference type="Pfam" id="PF00593"/>
    </source>
</evidence>
<dbReference type="InterPro" id="IPR036942">
    <property type="entry name" value="Beta-barrel_TonB_sf"/>
</dbReference>
<feature type="domain" description="TonB-dependent receptor plug" evidence="18">
    <location>
        <begin position="64"/>
        <end position="165"/>
    </location>
</feature>
<keyword evidence="6 14" id="KW-0812">Transmembrane</keyword>
<feature type="domain" description="TonB-dependent receptor-like beta-barrel" evidence="17">
    <location>
        <begin position="237"/>
        <end position="682"/>
    </location>
</feature>
<dbReference type="Gene3D" id="2.170.130.10">
    <property type="entry name" value="TonB-dependent receptor, plug domain"/>
    <property type="match status" value="1"/>
</dbReference>
<dbReference type="InterPro" id="IPR010105">
    <property type="entry name" value="TonB_sidphr_rcpt"/>
</dbReference>
<evidence type="ECO:0000256" key="11">
    <source>
        <dbReference type="ARBA" id="ARBA00023136"/>
    </source>
</evidence>
<evidence type="ECO:0000256" key="3">
    <source>
        <dbReference type="ARBA" id="ARBA00022448"/>
    </source>
</evidence>